<dbReference type="VEuPathDB" id="FungiDB:CJJ09_004517"/>
<evidence type="ECO:0000259" key="3">
    <source>
        <dbReference type="Pfam" id="PF10355"/>
    </source>
</evidence>
<reference evidence="7" key="1">
    <citation type="journal article" date="2015" name="BMC Genomics">
        <title>Draft genome of a commonly misdiagnosed multidrug resistant pathogen Candida auris.</title>
        <authorList>
            <person name="Chatterjee S."/>
            <person name="Alampalli S.V."/>
            <person name="Nageshan R.K."/>
            <person name="Chettiar S.T."/>
            <person name="Joshi S."/>
            <person name="Tatu U.S."/>
        </authorList>
    </citation>
    <scope>NUCLEOTIDE SEQUENCE [LARGE SCALE GENOMIC DNA]</scope>
    <source>
        <strain evidence="7">6684</strain>
    </source>
</reference>
<evidence type="ECO:0000313" key="7">
    <source>
        <dbReference type="Proteomes" id="UP000037122"/>
    </source>
</evidence>
<accession>A0A2H0ZFU9</accession>
<keyword evidence="1" id="KW-0812">Transmembrane</keyword>
<dbReference type="EMBL" id="LGST01000025">
    <property type="protein sequence ID" value="KND99258.1"/>
    <property type="molecule type" value="Genomic_DNA"/>
</dbReference>
<dbReference type="PANTHER" id="PTHR31685:SF2">
    <property type="entry name" value="PROTEIN YTP1"/>
    <property type="match status" value="1"/>
</dbReference>
<feature type="transmembrane region" description="Helical" evidence="1">
    <location>
        <begin position="187"/>
        <end position="207"/>
    </location>
</feature>
<reference evidence="5" key="3">
    <citation type="journal article" date="2017" name="Clin. Infect. Dis.">
        <title>Simultaneous emergence of multidrug-resistant Candida auris on 3 continents confirmed by whole-genome sequencing and epidemiological analyses.</title>
        <authorList>
            <person name="Lockhart S.R."/>
            <person name="Etienne K.A."/>
            <person name="Vallabhaneni S."/>
            <person name="Farooqi J."/>
            <person name="Chowdhary A."/>
            <person name="Govender N.P."/>
            <person name="Colombo A.L."/>
            <person name="Calvo B."/>
            <person name="Cuomo C.A."/>
            <person name="Desjardins C.A."/>
            <person name="Berkow E.L."/>
            <person name="Castanheira M."/>
            <person name="Magobo R.E."/>
            <person name="Jabeen K."/>
            <person name="Asghar R.J."/>
            <person name="Meis J.F."/>
            <person name="Jackson B."/>
            <person name="Chiller T."/>
            <person name="Litvintseva A.P."/>
        </authorList>
    </citation>
    <scope>NUCLEOTIDE SEQUENCE [LARGE SCALE GENOMIC DNA]</scope>
    <source>
        <strain evidence="5">B8441</strain>
    </source>
</reference>
<dbReference type="EMBL" id="CP076753">
    <property type="protein sequence ID" value="QWW25048.1"/>
    <property type="molecule type" value="Genomic_DNA"/>
</dbReference>
<proteinExistence type="predicted"/>
<dbReference type="VEuPathDB" id="FungiDB:CJJ09_004518"/>
<dbReference type="AlphaFoldDB" id="A0A2H0ZFU9"/>
<feature type="signal peptide" evidence="2">
    <location>
        <begin position="1"/>
        <end position="19"/>
    </location>
</feature>
<evidence type="ECO:0000256" key="2">
    <source>
        <dbReference type="SAM" id="SignalP"/>
    </source>
</evidence>
<feature type="transmembrane region" description="Helical" evidence="1">
    <location>
        <begin position="108"/>
        <end position="130"/>
    </location>
</feature>
<dbReference type="Proteomes" id="UP000037122">
    <property type="component" value="Unassembled WGS sequence"/>
</dbReference>
<evidence type="ECO:0000313" key="5">
    <source>
        <dbReference type="EMBL" id="PIS49524.1"/>
    </source>
</evidence>
<dbReference type="VEuPathDB" id="FungiDB:CJI96_0004603"/>
<feature type="transmembrane region" description="Helical" evidence="1">
    <location>
        <begin position="151"/>
        <end position="175"/>
    </location>
</feature>
<feature type="transmembrane region" description="Helical" evidence="1">
    <location>
        <begin position="71"/>
        <end position="88"/>
    </location>
</feature>
<sequence length="452" mass="50552">MSIAKKLIPLAVVAALVLADDMGMDMDEKVEFHPVNAGSKTFHWITTLFLLLILPSVSSVLAFAEVFHLASVFHIVSLAYSALESLFLDFPDNVDNHENRTSKGTSWFLTWELAATVFLGTLINGSNIVMNKFWPQKAQSFSTSSRMAIRAYKTVAFTSVLTGWVRVCMAPVALFGFCYGKSTGQCIAHGIMGSSFILYGFVLAWVLTIPWIRNHRRLNGDPNVKSQEFWDSTIMCLWGIVNTFTEHRWGREEWNHGDYQHTSMGIIWWCGGLLGMWLSRKNNTRSVVPALLLIYTGWAMSEHSQHLVISTKVHGLFGLVLMSGGLSRIVEICFLLNDNGATENGKILTFQHIPPFSLVLSGILFMSANEEQLNLVHDLGADHSSYILVVSGAGFLIYLWMQMLLTLYLHLVGYDENGELSKLDGYANITSDDVDNFELDDLSDEDPRETTA</sequence>
<dbReference type="OMA" id="DYQHTAM"/>
<dbReference type="VEuPathDB" id="FungiDB:QG37_03801"/>
<name>A0A2H0ZFU9_CANAR</name>
<dbReference type="InterPro" id="IPR018827">
    <property type="entry name" value="YTP1_C"/>
</dbReference>
<dbReference type="Proteomes" id="UP000825438">
    <property type="component" value="Chromosome V"/>
</dbReference>
<dbReference type="VEuPathDB" id="FungiDB:CJI97_004905"/>
<dbReference type="VEuPathDB" id="FungiDB:CJJ07_005003"/>
<evidence type="ECO:0000256" key="1">
    <source>
        <dbReference type="SAM" id="Phobius"/>
    </source>
</evidence>
<evidence type="ECO:0000313" key="6">
    <source>
        <dbReference type="EMBL" id="QWW25048.1"/>
    </source>
</evidence>
<feature type="transmembrane region" description="Helical" evidence="1">
    <location>
        <begin position="386"/>
        <end position="412"/>
    </location>
</feature>
<keyword evidence="2" id="KW-0732">Signal</keyword>
<organism evidence="5">
    <name type="scientific">Candidozyma auris</name>
    <name type="common">Yeast</name>
    <name type="synonym">Candida auris</name>
    <dbReference type="NCBI Taxonomy" id="498019"/>
    <lineage>
        <taxon>Eukaryota</taxon>
        <taxon>Fungi</taxon>
        <taxon>Dikarya</taxon>
        <taxon>Ascomycota</taxon>
        <taxon>Saccharomycotina</taxon>
        <taxon>Pichiomycetes</taxon>
        <taxon>Metschnikowiaceae</taxon>
        <taxon>Candidozyma</taxon>
    </lineage>
</organism>
<keyword evidence="1" id="KW-0472">Membrane</keyword>
<dbReference type="STRING" id="498019.A0A2H0ZFU9"/>
<feature type="transmembrane region" description="Helical" evidence="1">
    <location>
        <begin position="43"/>
        <end position="64"/>
    </location>
</feature>
<reference evidence="5" key="4">
    <citation type="submission" date="2017-11" db="EMBL/GenBank/DDBJ databases">
        <title>Candida auris genome assembly and annotation.</title>
        <authorList>
            <person name="Munoz J.F."/>
            <person name="Gade L.G."/>
            <person name="Chow N.A."/>
            <person name="Litvintseva A.P."/>
            <person name="Loparev V.N."/>
            <person name="Cuomo C.A."/>
        </authorList>
    </citation>
    <scope>NUCLEOTIDE SEQUENCE</scope>
    <source>
        <strain evidence="5">B8441</strain>
    </source>
</reference>
<dbReference type="EMBL" id="PEKT02000009">
    <property type="protein sequence ID" value="PIS49524.1"/>
    <property type="molecule type" value="Genomic_DNA"/>
</dbReference>
<accession>A0A0L0NZ10</accession>
<dbReference type="Pfam" id="PF10355">
    <property type="entry name" value="Ytp1"/>
    <property type="match status" value="1"/>
</dbReference>
<reference evidence="4" key="2">
    <citation type="submission" date="2015-07" db="EMBL/GenBank/DDBJ databases">
        <title>Draft Genome of a commonly misdiagnosed multidrug resistant pathogen Candida auris.</title>
        <authorList>
            <person name="Alampalli S.V."/>
            <person name="Chatterjee S."/>
            <person name="Nageshan R.K."/>
            <person name="Joshi S."/>
            <person name="Thiruganasambandam S.C."/>
            <person name="Tatu U.S."/>
        </authorList>
    </citation>
    <scope>NUCLEOTIDE SEQUENCE [LARGE SCALE GENOMIC DNA]</scope>
    <source>
        <strain evidence="4">6684</strain>
    </source>
</reference>
<dbReference type="PANTHER" id="PTHR31685">
    <property type="entry name" value="INTEGRAL MEMBRANE PROTEIN (AFU_ORTHOLOGUE AFUA_6G12730)-RELATED"/>
    <property type="match status" value="1"/>
</dbReference>
<reference evidence="6" key="5">
    <citation type="submission" date="2021-06" db="EMBL/GenBank/DDBJ databases">
        <title>Candida auris outbreak in lebanese hospital.</title>
        <authorList>
            <person name="Finianos M."/>
        </authorList>
    </citation>
    <scope>NUCLEOTIDE SEQUENCE</scope>
    <source>
        <strain evidence="6">CA7LBN</strain>
    </source>
</reference>
<feature type="domain" description="Protein YTP1-like C-terminal" evidence="3">
    <location>
        <begin position="163"/>
        <end position="408"/>
    </location>
</feature>
<evidence type="ECO:0000313" key="4">
    <source>
        <dbReference type="EMBL" id="KND99258.1"/>
    </source>
</evidence>
<dbReference type="VEuPathDB" id="FungiDB:B9J08_004547"/>
<protein>
    <recommendedName>
        <fullName evidence="3">Protein YTP1-like C-terminal domain-containing protein</fullName>
    </recommendedName>
</protein>
<feature type="chain" id="PRO_5030010106" description="Protein YTP1-like C-terminal domain-containing protein" evidence="2">
    <location>
        <begin position="20"/>
        <end position="452"/>
    </location>
</feature>
<gene>
    <name evidence="5" type="ORF">B9J08_004547</name>
    <name evidence="6" type="ORF">CA7LBN_003930</name>
    <name evidence="4" type="ORF">QG37_03801</name>
</gene>
<keyword evidence="1" id="KW-1133">Transmembrane helix</keyword>